<dbReference type="AlphaFoldDB" id="A0A1E1MS05"/>
<reference evidence="3" key="1">
    <citation type="submission" date="2016-03" db="EMBL/GenBank/DDBJ databases">
        <authorList>
            <person name="Guldener U."/>
        </authorList>
    </citation>
    <scope>NUCLEOTIDE SEQUENCE [LARGE SCALE GENOMIC DNA]</scope>
</reference>
<dbReference type="InterPro" id="IPR036047">
    <property type="entry name" value="F-box-like_dom_sf"/>
</dbReference>
<name>A0A1E1MS05_RHYSE</name>
<evidence type="ECO:0000313" key="2">
    <source>
        <dbReference type="EMBL" id="CZT51840.1"/>
    </source>
</evidence>
<feature type="domain" description="F-box" evidence="1">
    <location>
        <begin position="25"/>
        <end position="55"/>
    </location>
</feature>
<keyword evidence="3" id="KW-1185">Reference proteome</keyword>
<organism evidence="2 3">
    <name type="scientific">Rhynchosporium secalis</name>
    <name type="common">Barley scald fungus</name>
    <dbReference type="NCBI Taxonomy" id="38038"/>
    <lineage>
        <taxon>Eukaryota</taxon>
        <taxon>Fungi</taxon>
        <taxon>Dikarya</taxon>
        <taxon>Ascomycota</taxon>
        <taxon>Pezizomycotina</taxon>
        <taxon>Leotiomycetes</taxon>
        <taxon>Helotiales</taxon>
        <taxon>Ploettnerulaceae</taxon>
        <taxon>Rhynchosporium</taxon>
    </lineage>
</organism>
<protein>
    <recommendedName>
        <fullName evidence="1">F-box domain-containing protein</fullName>
    </recommendedName>
</protein>
<evidence type="ECO:0000259" key="1">
    <source>
        <dbReference type="Pfam" id="PF00646"/>
    </source>
</evidence>
<dbReference type="SUPFAM" id="SSF81383">
    <property type="entry name" value="F-box domain"/>
    <property type="match status" value="1"/>
</dbReference>
<dbReference type="EMBL" id="FJVC01000513">
    <property type="protein sequence ID" value="CZT51840.1"/>
    <property type="molecule type" value="Genomic_DNA"/>
</dbReference>
<dbReference type="Pfam" id="PF00646">
    <property type="entry name" value="F-box"/>
    <property type="match status" value="1"/>
</dbReference>
<dbReference type="Proteomes" id="UP000177625">
    <property type="component" value="Unassembled WGS sequence"/>
</dbReference>
<sequence>MELLRSPCSQSNDRPESEAFQFSILHKLPLEIIMCIMEFLPSESTIALSLTCKHYLRCFFEQCLAKMLSSTDKVALLELLAIDLRDQIACSACVRLHKFENVRRYRDSTYYSDVSLNLQRLAIAQEPACVNRDIQNQVSKISGNFSSTAFKMVMKMYRQQAPTSISDLPKIYRLDSDHYSLLQSMSREANTTKMHSGISIDAEDFIIHQGRLMHRLQVVYLYRKKPDLIRLPYFCVPYSHICHHVYLQRGLRTREMESKVTQRSQCQSCRTEYSVSFMNSEMYGPCAVVNRWKDLGTGPEDGIWEAHCPILGRTQEAVRSLESRRRFQQS</sequence>
<dbReference type="InterPro" id="IPR001810">
    <property type="entry name" value="F-box_dom"/>
</dbReference>
<proteinExistence type="predicted"/>
<evidence type="ECO:0000313" key="3">
    <source>
        <dbReference type="Proteomes" id="UP000177625"/>
    </source>
</evidence>
<gene>
    <name evidence="2" type="ORF">RSE6_13045</name>
</gene>
<dbReference type="CDD" id="cd09917">
    <property type="entry name" value="F-box_SF"/>
    <property type="match status" value="1"/>
</dbReference>
<accession>A0A1E1MS05</accession>